<dbReference type="GO" id="GO:0008270">
    <property type="term" value="F:zinc ion binding"/>
    <property type="evidence" value="ECO:0007669"/>
    <property type="project" value="UniProtKB-KW"/>
</dbReference>
<evidence type="ECO:0000256" key="3">
    <source>
        <dbReference type="ARBA" id="ARBA00022771"/>
    </source>
</evidence>
<dbReference type="GO" id="GO:0000981">
    <property type="term" value="F:DNA-binding transcription factor activity, RNA polymerase II-specific"/>
    <property type="evidence" value="ECO:0007669"/>
    <property type="project" value="TreeGrafter"/>
</dbReference>
<gene>
    <name evidence="7" type="ORF">AB205_0084140</name>
</gene>
<dbReference type="FunFam" id="3.30.160.60:FF:001119">
    <property type="entry name" value="zinc finger protein 408"/>
    <property type="match status" value="1"/>
</dbReference>
<reference evidence="7" key="1">
    <citation type="submission" date="2017-08" db="EMBL/GenBank/DDBJ databases">
        <title>Assembly of the North American Bullfrog Genome.</title>
        <authorList>
            <person name="Warren R.L."/>
            <person name="Vandervalk B.P."/>
            <person name="Kucuk E."/>
            <person name="Birol I."/>
            <person name="Helbing C."/>
            <person name="Pandoh P."/>
            <person name="Behsaz B."/>
            <person name="Mohamadi H."/>
            <person name="Chu J."/>
            <person name="Jackman S."/>
            <person name="Hammond S.A."/>
            <person name="Veldhoen N."/>
            <person name="Kirk H."/>
            <person name="Zhao Y."/>
            <person name="Coope R."/>
            <person name="Pleasance S."/>
            <person name="Moore R."/>
            <person name="Holt R."/>
        </authorList>
    </citation>
    <scope>NUCLEOTIDE SEQUENCE</scope>
    <source>
        <strain evidence="7">Bruno</strain>
        <tissue evidence="7">Liver</tissue>
    </source>
</reference>
<keyword evidence="2" id="KW-0677">Repeat</keyword>
<keyword evidence="3 5" id="KW-0863">Zinc-finger</keyword>
<evidence type="ECO:0000256" key="1">
    <source>
        <dbReference type="ARBA" id="ARBA00022723"/>
    </source>
</evidence>
<evidence type="ECO:0000313" key="7">
    <source>
        <dbReference type="EMBL" id="PIO36386.1"/>
    </source>
</evidence>
<feature type="domain" description="C2H2-type" evidence="6">
    <location>
        <begin position="163"/>
        <end position="190"/>
    </location>
</feature>
<dbReference type="EMBL" id="KV925400">
    <property type="protein sequence ID" value="PIO36386.1"/>
    <property type="molecule type" value="Genomic_DNA"/>
</dbReference>
<evidence type="ECO:0000256" key="4">
    <source>
        <dbReference type="ARBA" id="ARBA00022833"/>
    </source>
</evidence>
<dbReference type="InterPro" id="IPR013087">
    <property type="entry name" value="Znf_C2H2_type"/>
</dbReference>
<feature type="domain" description="C2H2-type" evidence="6">
    <location>
        <begin position="135"/>
        <end position="162"/>
    </location>
</feature>
<keyword evidence="4" id="KW-0862">Zinc</keyword>
<dbReference type="OrthoDB" id="8117402at2759"/>
<dbReference type="PROSITE" id="PS00028">
    <property type="entry name" value="ZINC_FINGER_C2H2_1"/>
    <property type="match status" value="4"/>
</dbReference>
<dbReference type="SMART" id="SM00355">
    <property type="entry name" value="ZnF_C2H2"/>
    <property type="match status" value="4"/>
</dbReference>
<feature type="domain" description="C2H2-type" evidence="6">
    <location>
        <begin position="191"/>
        <end position="218"/>
    </location>
</feature>
<dbReference type="GO" id="GO:0000977">
    <property type="term" value="F:RNA polymerase II transcription regulatory region sequence-specific DNA binding"/>
    <property type="evidence" value="ECO:0007669"/>
    <property type="project" value="TreeGrafter"/>
</dbReference>
<dbReference type="SUPFAM" id="SSF57667">
    <property type="entry name" value="beta-beta-alpha zinc fingers"/>
    <property type="match status" value="2"/>
</dbReference>
<dbReference type="FunFam" id="3.30.160.60:FF:002343">
    <property type="entry name" value="Zinc finger protein 33A"/>
    <property type="match status" value="1"/>
</dbReference>
<name>A0A2G9S8A5_AQUCT</name>
<dbReference type="Pfam" id="PF00096">
    <property type="entry name" value="zf-C2H2"/>
    <property type="match status" value="4"/>
</dbReference>
<organism evidence="7">
    <name type="scientific">Aquarana catesbeiana</name>
    <name type="common">American bullfrog</name>
    <name type="synonym">Rana catesbeiana</name>
    <dbReference type="NCBI Taxonomy" id="8400"/>
    <lineage>
        <taxon>Eukaryota</taxon>
        <taxon>Metazoa</taxon>
        <taxon>Chordata</taxon>
        <taxon>Craniata</taxon>
        <taxon>Vertebrata</taxon>
        <taxon>Euteleostomi</taxon>
        <taxon>Amphibia</taxon>
        <taxon>Batrachia</taxon>
        <taxon>Anura</taxon>
        <taxon>Neobatrachia</taxon>
        <taxon>Ranoidea</taxon>
        <taxon>Ranidae</taxon>
        <taxon>Aquarana</taxon>
    </lineage>
</organism>
<dbReference type="FunFam" id="3.30.160.60:FF:002523">
    <property type="entry name" value="Zinc finger protein 484"/>
    <property type="match status" value="1"/>
</dbReference>
<dbReference type="InterPro" id="IPR036236">
    <property type="entry name" value="Znf_C2H2_sf"/>
</dbReference>
<evidence type="ECO:0000256" key="2">
    <source>
        <dbReference type="ARBA" id="ARBA00022737"/>
    </source>
</evidence>
<dbReference type="PANTHER" id="PTHR14196:SF15">
    <property type="entry name" value="OOCYTE ZINC FINGER PROTEIN XLCOF7.1-LIKE"/>
    <property type="match status" value="1"/>
</dbReference>
<dbReference type="InterPro" id="IPR050717">
    <property type="entry name" value="C2H2-ZF_Transcription_Reg"/>
</dbReference>
<accession>A0A2G9S8A5</accession>
<dbReference type="AlphaFoldDB" id="A0A2G9S8A5"/>
<protein>
    <recommendedName>
        <fullName evidence="6">C2H2-type domain-containing protein</fullName>
    </recommendedName>
</protein>
<sequence length="221" mass="25425">MLRVREIIKHTFIFPREFIAGNVSTRKKNFLTTREFTQASVPIHVLSAGKESSDQSHNMTSLIHLKYCSVNRSTDPYNREDSFSSREEVPIADNSLSCLECGRCFTQKRELLTHWKTHKTKLDIHQRIHTGEYPNSCPQCGNCFTEKADLVTHQETHKSGPPYSCSECGKCFRDKAKLVIHQRIHTGERPFSCLECGKCFSRKDYLVKHQKNHMGEGPFSC</sequence>
<evidence type="ECO:0000259" key="6">
    <source>
        <dbReference type="PROSITE" id="PS50157"/>
    </source>
</evidence>
<dbReference type="PROSITE" id="PS50157">
    <property type="entry name" value="ZINC_FINGER_C2H2_2"/>
    <property type="match status" value="4"/>
</dbReference>
<feature type="domain" description="C2H2-type" evidence="6">
    <location>
        <begin position="96"/>
        <end position="134"/>
    </location>
</feature>
<evidence type="ECO:0000256" key="5">
    <source>
        <dbReference type="PROSITE-ProRule" id="PRU00042"/>
    </source>
</evidence>
<dbReference type="Gene3D" id="3.30.160.60">
    <property type="entry name" value="Classic Zinc Finger"/>
    <property type="match status" value="4"/>
</dbReference>
<dbReference type="GO" id="GO:0005634">
    <property type="term" value="C:nucleus"/>
    <property type="evidence" value="ECO:0007669"/>
    <property type="project" value="TreeGrafter"/>
</dbReference>
<keyword evidence="1" id="KW-0479">Metal-binding</keyword>
<dbReference type="PANTHER" id="PTHR14196">
    <property type="entry name" value="ODD-SKIPPED - RELATED"/>
    <property type="match status" value="1"/>
</dbReference>
<proteinExistence type="predicted"/>